<feature type="transmembrane region" description="Helical" evidence="1">
    <location>
        <begin position="57"/>
        <end position="75"/>
    </location>
</feature>
<dbReference type="EMBL" id="ML143530">
    <property type="protein sequence ID" value="TBU22700.1"/>
    <property type="molecule type" value="Genomic_DNA"/>
</dbReference>
<dbReference type="InterPro" id="IPR045340">
    <property type="entry name" value="DUF6533"/>
</dbReference>
<keyword evidence="1" id="KW-0812">Transmembrane</keyword>
<proteinExistence type="predicted"/>
<protein>
    <recommendedName>
        <fullName evidence="2">DUF6533 domain-containing protein</fullName>
    </recommendedName>
</protein>
<gene>
    <name evidence="3" type="ORF">BD311DRAFT_769895</name>
</gene>
<evidence type="ECO:0000259" key="2">
    <source>
        <dbReference type="Pfam" id="PF20151"/>
    </source>
</evidence>
<dbReference type="Proteomes" id="UP000292957">
    <property type="component" value="Unassembled WGS sequence"/>
</dbReference>
<feature type="transmembrane region" description="Helical" evidence="1">
    <location>
        <begin position="87"/>
        <end position="107"/>
    </location>
</feature>
<organism evidence="3">
    <name type="scientific">Dichomitus squalens</name>
    <dbReference type="NCBI Taxonomy" id="114155"/>
    <lineage>
        <taxon>Eukaryota</taxon>
        <taxon>Fungi</taxon>
        <taxon>Dikarya</taxon>
        <taxon>Basidiomycota</taxon>
        <taxon>Agaricomycotina</taxon>
        <taxon>Agaricomycetes</taxon>
        <taxon>Polyporales</taxon>
        <taxon>Polyporaceae</taxon>
        <taxon>Dichomitus</taxon>
    </lineage>
</organism>
<reference evidence="3" key="1">
    <citation type="submission" date="2019-01" db="EMBL/GenBank/DDBJ databases">
        <title>Draft genome sequences of three monokaryotic isolates of the white-rot basidiomycete fungus Dichomitus squalens.</title>
        <authorList>
            <consortium name="DOE Joint Genome Institute"/>
            <person name="Lopez S.C."/>
            <person name="Andreopoulos B."/>
            <person name="Pangilinan J."/>
            <person name="Lipzen A."/>
            <person name="Riley R."/>
            <person name="Ahrendt S."/>
            <person name="Ng V."/>
            <person name="Barry K."/>
            <person name="Daum C."/>
            <person name="Grigoriev I.V."/>
            <person name="Hilden K.S."/>
            <person name="Makela M.R."/>
            <person name="de Vries R.P."/>
        </authorList>
    </citation>
    <scope>NUCLEOTIDE SEQUENCE [LARGE SCALE GENOMIC DNA]</scope>
    <source>
        <strain evidence="3">OM18370.1</strain>
    </source>
</reference>
<name>A0A4Q9M6S3_9APHY</name>
<evidence type="ECO:0000313" key="3">
    <source>
        <dbReference type="EMBL" id="TBU22700.1"/>
    </source>
</evidence>
<dbReference type="AlphaFoldDB" id="A0A4Q9M6S3"/>
<accession>A0A4Q9M6S3</accession>
<dbReference type="Pfam" id="PF20151">
    <property type="entry name" value="DUF6533"/>
    <property type="match status" value="1"/>
</dbReference>
<feature type="domain" description="DUF6533" evidence="2">
    <location>
        <begin position="3"/>
        <end position="32"/>
    </location>
</feature>
<sequence>MASTFPDEVAFIWPAHRNAVKVIYFVNKYSVLVDCALGISLELHPTDTKSCIDTYRIMGYISIAGIGFSEFILVARTWALWSFNKYVMALTIGAGLLMMPFACFTLYQTIVTAQSYPSAVLRVVGCMPCIDDQQVWPAYTCIMLAETGIIGLMLIKRFLNGDAGITSTQGLFRTMYRDVVSTINLLVLLLAPRELAPFAQLPLRAVHSALCTRVVLNLRKAAARMSDMSLDDFTRQTTLQFDHADTSGDAEDPLSYELGEVGYFD</sequence>
<evidence type="ECO:0000256" key="1">
    <source>
        <dbReference type="SAM" id="Phobius"/>
    </source>
</evidence>
<feature type="transmembrane region" description="Helical" evidence="1">
    <location>
        <begin position="136"/>
        <end position="155"/>
    </location>
</feature>
<keyword evidence="1" id="KW-1133">Transmembrane helix</keyword>
<keyword evidence="1" id="KW-0472">Membrane</keyword>
<dbReference type="OrthoDB" id="2755071at2759"/>